<evidence type="ECO:0000256" key="6">
    <source>
        <dbReference type="ARBA" id="ARBA00022759"/>
    </source>
</evidence>
<dbReference type="PANTHER" id="PTHR30195">
    <property type="entry name" value="TYPE I SITE-SPECIFIC DEOXYRIBONUCLEASE PROTEIN SUBUNIT M AND R"/>
    <property type="match status" value="1"/>
</dbReference>
<dbReference type="Gene3D" id="3.40.50.300">
    <property type="entry name" value="P-loop containing nucleotide triphosphate hydrolases"/>
    <property type="match status" value="2"/>
</dbReference>
<dbReference type="Gene3D" id="3.90.1570.50">
    <property type="match status" value="2"/>
</dbReference>
<dbReference type="CDD" id="cd18800">
    <property type="entry name" value="SF2_C_EcoR124I-like"/>
    <property type="match status" value="1"/>
</dbReference>
<keyword evidence="9 10" id="KW-0238">DNA-binding</keyword>
<dbReference type="PANTHER" id="PTHR30195:SF16">
    <property type="entry name" value="TYPE I RESTRICTION ENZYME ENDONUCLEASE SUBUNIT"/>
    <property type="match status" value="1"/>
</dbReference>
<dbReference type="OrthoDB" id="9758243at2"/>
<evidence type="ECO:0000256" key="2">
    <source>
        <dbReference type="ARBA" id="ARBA00008598"/>
    </source>
</evidence>
<reference evidence="11" key="1">
    <citation type="journal article" date="2014" name="Genome Announc.">
        <title>Draft genome sequences of the altered schaedler flora, a defined bacterial community from gnotobiotic mice.</title>
        <authorList>
            <person name="Wannemuehler M.J."/>
            <person name="Overstreet A.M."/>
            <person name="Ward D.V."/>
            <person name="Phillips G.J."/>
        </authorList>
    </citation>
    <scope>NUCLEOTIDE SEQUENCE</scope>
    <source>
        <strain evidence="11">ASF457</strain>
    </source>
</reference>
<dbReference type="RefSeq" id="WP_023274963.1">
    <property type="nucleotide sequence ID" value="NZ_CP097562.1"/>
</dbReference>
<organism evidence="11 12">
    <name type="scientific">Mucispirillum schaedleri ASF457</name>
    <dbReference type="NCBI Taxonomy" id="1379858"/>
    <lineage>
        <taxon>Bacteria</taxon>
        <taxon>Pseudomonadati</taxon>
        <taxon>Deferribacterota</taxon>
        <taxon>Deferribacteres</taxon>
        <taxon>Deferribacterales</taxon>
        <taxon>Mucispirillaceae</taxon>
        <taxon>Mucispirillum</taxon>
    </lineage>
</organism>
<comment type="catalytic activity">
    <reaction evidence="1 10">
        <text>Endonucleolytic cleavage of DNA to give random double-stranded fragments with terminal 5'-phosphates, ATP is simultaneously hydrolyzed.</text>
        <dbReference type="EC" id="3.1.21.3"/>
    </reaction>
</comment>
<evidence type="ECO:0000256" key="4">
    <source>
        <dbReference type="ARBA" id="ARBA00022741"/>
    </source>
</evidence>
<dbReference type="NCBIfam" id="TIGR00348">
    <property type="entry name" value="hsdR"/>
    <property type="match status" value="1"/>
</dbReference>
<protein>
    <recommendedName>
        <fullName evidence="10">Type I restriction enzyme endonuclease subunit</fullName>
        <shortName evidence="10">R protein</shortName>
        <ecNumber evidence="10">3.1.21.3</ecNumber>
    </recommendedName>
</protein>
<dbReference type="EMBL" id="CP097562">
    <property type="protein sequence ID" value="USF23589.1"/>
    <property type="molecule type" value="Genomic_DNA"/>
</dbReference>
<dbReference type="InterPro" id="IPR007409">
    <property type="entry name" value="Restrct_endonuc_type1_HsdR_N"/>
</dbReference>
<keyword evidence="6" id="KW-0255">Endonuclease</keyword>
<dbReference type="PROSITE" id="PS51192">
    <property type="entry name" value="HELICASE_ATP_BIND_1"/>
    <property type="match status" value="1"/>
</dbReference>
<dbReference type="SMART" id="SM00487">
    <property type="entry name" value="DEXDc"/>
    <property type="match status" value="1"/>
</dbReference>
<dbReference type="Proteomes" id="UP000017429">
    <property type="component" value="Chromosome"/>
</dbReference>
<evidence type="ECO:0000313" key="11">
    <source>
        <dbReference type="EMBL" id="USF23589.1"/>
    </source>
</evidence>
<dbReference type="SUPFAM" id="SSF52540">
    <property type="entry name" value="P-loop containing nucleoside triphosphate hydrolases"/>
    <property type="match status" value="2"/>
</dbReference>
<dbReference type="CDD" id="cd18030">
    <property type="entry name" value="DEXHc_RE_I_HsdR"/>
    <property type="match status" value="1"/>
</dbReference>
<dbReference type="Pfam" id="PF22679">
    <property type="entry name" value="T1R_D3-like"/>
    <property type="match status" value="1"/>
</dbReference>
<gene>
    <name evidence="11" type="primary">hsdR</name>
    <name evidence="11" type="ORF">N508_000654</name>
</gene>
<dbReference type="InterPro" id="IPR004473">
    <property type="entry name" value="Restrct_endonuc_typeI_HsdR"/>
</dbReference>
<comment type="function">
    <text evidence="10">Subunit R is required for both nuclease and ATPase activities, but not for modification.</text>
</comment>
<dbReference type="InterPro" id="IPR022625">
    <property type="entry name" value="TypeI_RM_Rsu_C"/>
</dbReference>
<evidence type="ECO:0000256" key="9">
    <source>
        <dbReference type="ARBA" id="ARBA00023125"/>
    </source>
</evidence>
<keyword evidence="4 10" id="KW-0547">Nucleotide-binding</keyword>
<reference evidence="11" key="2">
    <citation type="submission" date="2022-05" db="EMBL/GenBank/DDBJ databases">
        <authorList>
            <person name="Proctor A.L."/>
            <person name="Phillips G.J."/>
            <person name="Wannemuehler M.J."/>
        </authorList>
    </citation>
    <scope>NUCLEOTIDE SEQUENCE</scope>
    <source>
        <strain evidence="11">ASF457</strain>
    </source>
</reference>
<keyword evidence="3" id="KW-0540">Nuclease</keyword>
<sequence length="1003" mass="118174">MDYNILYETDYDTVVARYEDKRKNNKSYQSEKELENEFIHNLTNLGYEYINIKNEKELTANLKIQLEKLNDYKFEQDEWEIFLKKEIQKEGILEKAKIIHNDDCITNTINSKGVIKNINLIDKNNIHNNKLQVINQYKEYDGKYKSIYDVTVLINGLPFIHIELKRRGVALQTAFSQINRYQRDSFWAGSSLFEFIQIFVISNGTHTKYYSNTTRYNHVKRNAKKTNNSFEFTIFWADAENRRIADLVNFTNYFFARHTILNIIIRYCVLTEDSNLLIMRPYQIAACERILNKIKYAENKNIYGGIDAGGYIWHTTGSGKTLTSFKTSLLASKTDYIDKVFFVVDRKDLDYQTIKEYEKYQKGCVSSNKSTRILQQQIEGDSKIIVTTIQKLSTFIKKNKFHNIYNKKVVLIFDECHRSQFGEMHTNIIKYFKKYSIFGFTGTPIFKENASSINKIQGKTTPQVFGEKLHTYTIVDAIHDETVLPFKIEYHDTFKNKDNIDDKKVSGINKEEVFINDKRIELIVKYILENFDIKTKRNSSYSIDGKRVNGFNSILAVSSIPAAVKYYKAFKKLLEKNTNPLRIAVIFTYNPNEEENGYIDDESFDTADLDKSSRDFLEYAVNDYNKMFNTAFDTSSDKFENYYKDISQRVKNKEIDLLIVVNMFLTGFDAKTVNTLWVDKNLKYHSLIQAFSRTNRILNSVKTFGNIVCFRNLVKDVEDAVALFGNKDAENIVLLKDYNSYFYGYDKNGHHEKGYIDYIEELYSKFPINEEITGEHNEKDFIALYGIILKLRNILSTFEQFDNDDPFKKENKERDLQDYQSKYIDLYNKIVKKANSEKESIIDDIVFEIELIKQVEVNIDYILKLVMEYLLKNKQDEELALKIYKSIDSSIMLRNKKELIEEFINITNINKEEDGYREWEHYIDKTKEKEITDIIKAENLKEKDTLSYINNAFRDGEIKTFGVDFDKLLPPISRFSREENRQEKKNSIADKLIRFFEKFYNIS</sequence>
<keyword evidence="12" id="KW-1185">Reference proteome</keyword>
<reference evidence="11" key="3">
    <citation type="submission" date="2022-06" db="EMBL/GenBank/DDBJ databases">
        <title>Resources to Facilitate Use of the Altered Schaedler Flora (ASF) Mouse Model to Study Microbiome Function.</title>
        <authorList>
            <person name="Proctor A."/>
            <person name="Parvinroo S."/>
            <person name="Richie T."/>
            <person name="Jia X."/>
            <person name="Lee S.T.M."/>
            <person name="Karp P.D."/>
            <person name="Paley S."/>
            <person name="Kostic A.D."/>
            <person name="Pierre J.F."/>
            <person name="Wannemuehler M.J."/>
            <person name="Phillips G.J."/>
        </authorList>
    </citation>
    <scope>NUCLEOTIDE SEQUENCE</scope>
    <source>
        <strain evidence="11">ASF457</strain>
    </source>
</reference>
<dbReference type="Pfam" id="PF18766">
    <property type="entry name" value="SWI2_SNF2"/>
    <property type="match status" value="1"/>
</dbReference>
<dbReference type="GO" id="GO:0003677">
    <property type="term" value="F:DNA binding"/>
    <property type="evidence" value="ECO:0007669"/>
    <property type="project" value="UniProtKB-KW"/>
</dbReference>
<dbReference type="AlphaFoldDB" id="V2QGY8"/>
<dbReference type="CDD" id="cd22332">
    <property type="entry name" value="HsdR_N"/>
    <property type="match status" value="1"/>
</dbReference>
<keyword evidence="5 10" id="KW-0680">Restriction system</keyword>
<dbReference type="InterPro" id="IPR027417">
    <property type="entry name" value="P-loop_NTPase"/>
</dbReference>
<dbReference type="Gene3D" id="1.20.58.2040">
    <property type="match status" value="1"/>
</dbReference>
<dbReference type="GO" id="GO:0009307">
    <property type="term" value="P:DNA restriction-modification system"/>
    <property type="evidence" value="ECO:0007669"/>
    <property type="project" value="UniProtKB-KW"/>
</dbReference>
<comment type="similarity">
    <text evidence="2 10">Belongs to the HsdR family.</text>
</comment>
<dbReference type="InterPro" id="IPR014001">
    <property type="entry name" value="Helicase_ATP-bd"/>
</dbReference>
<dbReference type="EC" id="3.1.21.3" evidence="10"/>
<evidence type="ECO:0000256" key="10">
    <source>
        <dbReference type="RuleBase" id="RU364115"/>
    </source>
</evidence>
<dbReference type="GO" id="GO:0009035">
    <property type="term" value="F:type I site-specific deoxyribonuclease activity"/>
    <property type="evidence" value="ECO:0007669"/>
    <property type="project" value="UniProtKB-EC"/>
</dbReference>
<dbReference type="Pfam" id="PF04313">
    <property type="entry name" value="HSDR_N"/>
    <property type="match status" value="1"/>
</dbReference>
<proteinExistence type="inferred from homology"/>
<name>V2QGY8_9BACT</name>
<dbReference type="GO" id="GO:0005524">
    <property type="term" value="F:ATP binding"/>
    <property type="evidence" value="ECO:0007669"/>
    <property type="project" value="UniProtKB-KW"/>
</dbReference>
<evidence type="ECO:0000313" key="12">
    <source>
        <dbReference type="Proteomes" id="UP000017429"/>
    </source>
</evidence>
<evidence type="ECO:0000256" key="3">
    <source>
        <dbReference type="ARBA" id="ARBA00022722"/>
    </source>
</evidence>
<dbReference type="InterPro" id="IPR040980">
    <property type="entry name" value="SWI2_SNF2"/>
</dbReference>
<comment type="subunit">
    <text evidence="10">The type I restriction/modification system is composed of three polypeptides R, M and S.</text>
</comment>
<dbReference type="eggNOG" id="COG0610">
    <property type="taxonomic scope" value="Bacteria"/>
</dbReference>
<keyword evidence="7 10" id="KW-0378">Hydrolase</keyword>
<dbReference type="KEGG" id="msch:N508_000654"/>
<keyword evidence="8 10" id="KW-0067">ATP-binding</keyword>
<evidence type="ECO:0000256" key="5">
    <source>
        <dbReference type="ARBA" id="ARBA00022747"/>
    </source>
</evidence>
<evidence type="ECO:0000256" key="8">
    <source>
        <dbReference type="ARBA" id="ARBA00022840"/>
    </source>
</evidence>
<dbReference type="Pfam" id="PF12008">
    <property type="entry name" value="EcoR124_C"/>
    <property type="match status" value="1"/>
</dbReference>
<accession>V2QGY8</accession>
<dbReference type="InterPro" id="IPR055180">
    <property type="entry name" value="HsdR_RecA-like_helicase_dom_2"/>
</dbReference>
<evidence type="ECO:0000256" key="7">
    <source>
        <dbReference type="ARBA" id="ARBA00022801"/>
    </source>
</evidence>
<dbReference type="InterPro" id="IPR051268">
    <property type="entry name" value="Type-I_R_enzyme_R_subunit"/>
</dbReference>
<dbReference type="REBASE" id="86310">
    <property type="entry name" value="Msc457ORF119P"/>
</dbReference>
<evidence type="ECO:0000256" key="1">
    <source>
        <dbReference type="ARBA" id="ARBA00000851"/>
    </source>
</evidence>